<dbReference type="Proteomes" id="UP000254919">
    <property type="component" value="Unassembled WGS sequence"/>
</dbReference>
<sequence>MSGKEPETVAVPVAEETLIVTKQDVETARVRVSLKTETLQDVVRETLRGRRVEVERVPIGREVDHMLESRVEGDVLVIPVVEEILVVEKRLVLKEEVRLRYVSTTEALEYPLTRRSQSATIERVEAGEADHARSALQDPTPTPADEGKPSMTRILTGLFDTRQEADAVVEHLLQHDGIDRSHVRVYAVDADTASDYRPTDDKGFWASLKDLFVPDEERATYTEGLRRGGVVVSAEVPEQLLDHASDVFESHGAVDLDAREAEWRNQGWSDTTHGLTTGDTTTSLPQSPTAPGTMGTMPAAMPSADTASAVGTARDNGEEVIPIVEEQIRIGKRDTEHGRVRVRSYVVETPVSEDVTLREEHVDVQRRPVDRPVSDADRMFEERTIEATEHGEEAVVAKEARVKEEVVIRKSATEHTETVKDTVRHTEVDVDDSRTPASTTPTTPPRNPI</sequence>
<feature type="domain" description="DUF2382" evidence="2">
    <location>
        <begin position="321"/>
        <end position="430"/>
    </location>
</feature>
<name>A0A379N3E5_9PROT</name>
<feature type="region of interest" description="Disordered" evidence="1">
    <location>
        <begin position="412"/>
        <end position="449"/>
    </location>
</feature>
<dbReference type="PANTHER" id="PTHR38463">
    <property type="entry name" value="STRESS RESPONSE PROTEIN YSNF"/>
    <property type="match status" value="1"/>
</dbReference>
<dbReference type="InterPro" id="IPR019060">
    <property type="entry name" value="DUF2382"/>
</dbReference>
<reference evidence="3 4" key="1">
    <citation type="submission" date="2018-06" db="EMBL/GenBank/DDBJ databases">
        <authorList>
            <consortium name="Pathogen Informatics"/>
            <person name="Doyle S."/>
        </authorList>
    </citation>
    <scope>NUCLEOTIDE SEQUENCE [LARGE SCALE GENOMIC DNA]</scope>
    <source>
        <strain evidence="3 4">NCTC13291</strain>
    </source>
</reference>
<evidence type="ECO:0000313" key="4">
    <source>
        <dbReference type="Proteomes" id="UP000254919"/>
    </source>
</evidence>
<dbReference type="PANTHER" id="PTHR38463:SF1">
    <property type="entry name" value="STRESS RESPONSE PROTEIN YSNF"/>
    <property type="match status" value="1"/>
</dbReference>
<dbReference type="GeneID" id="99633558"/>
<dbReference type="AlphaFoldDB" id="A0A379N3E5"/>
<evidence type="ECO:0000256" key="1">
    <source>
        <dbReference type="SAM" id="MobiDB-lite"/>
    </source>
</evidence>
<dbReference type="Pfam" id="PF09557">
    <property type="entry name" value="DUF2382"/>
    <property type="match status" value="2"/>
</dbReference>
<dbReference type="RefSeq" id="WP_202801169.1">
    <property type="nucleotide sequence ID" value="NZ_CBCSHT010000013.1"/>
</dbReference>
<protein>
    <submittedName>
        <fullName evidence="3">Uncharacterized protein conserved in bacteria</fullName>
    </submittedName>
</protein>
<feature type="domain" description="DUF2382" evidence="2">
    <location>
        <begin position="12"/>
        <end position="117"/>
    </location>
</feature>
<proteinExistence type="predicted"/>
<dbReference type="EMBL" id="UGVN01000001">
    <property type="protein sequence ID" value="SUE40940.1"/>
    <property type="molecule type" value="Genomic_DNA"/>
</dbReference>
<evidence type="ECO:0000313" key="3">
    <source>
        <dbReference type="EMBL" id="SUE40940.1"/>
    </source>
</evidence>
<feature type="region of interest" description="Disordered" evidence="1">
    <location>
        <begin position="126"/>
        <end position="150"/>
    </location>
</feature>
<feature type="compositionally biased region" description="Low complexity" evidence="1">
    <location>
        <begin position="269"/>
        <end position="284"/>
    </location>
</feature>
<feature type="region of interest" description="Disordered" evidence="1">
    <location>
        <begin position="267"/>
        <end position="290"/>
    </location>
</feature>
<feature type="compositionally biased region" description="Basic and acidic residues" evidence="1">
    <location>
        <begin position="412"/>
        <end position="434"/>
    </location>
</feature>
<organism evidence="3 4">
    <name type="scientific">Roseomonas mucosa</name>
    <dbReference type="NCBI Taxonomy" id="207340"/>
    <lineage>
        <taxon>Bacteria</taxon>
        <taxon>Pseudomonadati</taxon>
        <taxon>Pseudomonadota</taxon>
        <taxon>Alphaproteobacteria</taxon>
        <taxon>Acetobacterales</taxon>
        <taxon>Roseomonadaceae</taxon>
        <taxon>Roseomonas</taxon>
    </lineage>
</organism>
<dbReference type="InterPro" id="IPR052967">
    <property type="entry name" value="Stress_Response_Assoc"/>
</dbReference>
<gene>
    <name evidence="3" type="ORF">NCTC13291_02514</name>
</gene>
<accession>A0A379N3E5</accession>
<evidence type="ECO:0000259" key="2">
    <source>
        <dbReference type="Pfam" id="PF09557"/>
    </source>
</evidence>